<dbReference type="GO" id="GO:0006508">
    <property type="term" value="P:proteolysis"/>
    <property type="evidence" value="ECO:0007669"/>
    <property type="project" value="UniProtKB-KW"/>
</dbReference>
<dbReference type="GO" id="GO:0008234">
    <property type="term" value="F:cysteine-type peptidase activity"/>
    <property type="evidence" value="ECO:0007669"/>
    <property type="project" value="UniProtKB-KW"/>
</dbReference>
<dbReference type="PROSITE" id="PS50203">
    <property type="entry name" value="CALPAIN_CAT"/>
    <property type="match status" value="1"/>
</dbReference>
<feature type="domain" description="Calpain catalytic" evidence="5">
    <location>
        <begin position="1"/>
        <end position="170"/>
    </location>
</feature>
<evidence type="ECO:0000256" key="3">
    <source>
        <dbReference type="ARBA" id="ARBA00022807"/>
    </source>
</evidence>
<evidence type="ECO:0000313" key="6">
    <source>
        <dbReference type="EMBL" id="KAL3779246.1"/>
    </source>
</evidence>
<dbReference type="Proteomes" id="UP001530315">
    <property type="component" value="Unassembled WGS sequence"/>
</dbReference>
<proteinExistence type="predicted"/>
<dbReference type="PANTHER" id="PTHR46143">
    <property type="entry name" value="CALPAIN-7"/>
    <property type="match status" value="1"/>
</dbReference>
<protein>
    <recommendedName>
        <fullName evidence="5">Calpain catalytic domain-containing protein</fullName>
    </recommendedName>
</protein>
<dbReference type="InterPro" id="IPR001300">
    <property type="entry name" value="Peptidase_C2_calpain_cat"/>
</dbReference>
<accession>A0ABD3NV13</accession>
<keyword evidence="3" id="KW-0788">Thiol protease</keyword>
<sequence length="193" mass="21933">MKHCGGYDFPGSNSGIDHFCLTGWIPGSIIFPENPDDVRDFETPAKRAWVHLYNTYSSSDCLVTVSTSKTLPDEKAEWMGLFTGHAYVVLKIVWASNGTKLLQLLKNSWASKGWKGQFSVHDTHSWSNPAFIKEVGYDIDALATYDDGVFWMSWDDVLLYLCNIHVSWRPGFFRLRGHRHWDVNAGPKDGRTT</sequence>
<organism evidence="6 7">
    <name type="scientific">Stephanodiscus triporus</name>
    <dbReference type="NCBI Taxonomy" id="2934178"/>
    <lineage>
        <taxon>Eukaryota</taxon>
        <taxon>Sar</taxon>
        <taxon>Stramenopiles</taxon>
        <taxon>Ochrophyta</taxon>
        <taxon>Bacillariophyta</taxon>
        <taxon>Coscinodiscophyceae</taxon>
        <taxon>Thalassiosirophycidae</taxon>
        <taxon>Stephanodiscales</taxon>
        <taxon>Stephanodiscaceae</taxon>
        <taxon>Stephanodiscus</taxon>
    </lineage>
</organism>
<dbReference type="InterPro" id="IPR051297">
    <property type="entry name" value="PalB/RIM13"/>
</dbReference>
<keyword evidence="2" id="KW-0378">Hydrolase</keyword>
<evidence type="ECO:0000313" key="7">
    <source>
        <dbReference type="Proteomes" id="UP001530315"/>
    </source>
</evidence>
<keyword evidence="7" id="KW-1185">Reference proteome</keyword>
<dbReference type="EMBL" id="JALLAZ020001176">
    <property type="protein sequence ID" value="KAL3779246.1"/>
    <property type="molecule type" value="Genomic_DNA"/>
</dbReference>
<dbReference type="InterPro" id="IPR038765">
    <property type="entry name" value="Papain-like_cys_pep_sf"/>
</dbReference>
<gene>
    <name evidence="6" type="ORF">ACHAW5_008532</name>
</gene>
<evidence type="ECO:0000256" key="1">
    <source>
        <dbReference type="ARBA" id="ARBA00022670"/>
    </source>
</evidence>
<dbReference type="Pfam" id="PF00648">
    <property type="entry name" value="Peptidase_C2"/>
    <property type="match status" value="1"/>
</dbReference>
<name>A0ABD3NV13_9STRA</name>
<keyword evidence="1" id="KW-0645">Protease</keyword>
<dbReference type="SUPFAM" id="SSF54001">
    <property type="entry name" value="Cysteine proteinases"/>
    <property type="match status" value="1"/>
</dbReference>
<evidence type="ECO:0000256" key="4">
    <source>
        <dbReference type="PROSITE-ProRule" id="PRU00239"/>
    </source>
</evidence>
<evidence type="ECO:0000256" key="2">
    <source>
        <dbReference type="ARBA" id="ARBA00022801"/>
    </source>
</evidence>
<reference evidence="6 7" key="1">
    <citation type="submission" date="2024-10" db="EMBL/GenBank/DDBJ databases">
        <title>Updated reference genomes for cyclostephanoid diatoms.</title>
        <authorList>
            <person name="Roberts W.R."/>
            <person name="Alverson A.J."/>
        </authorList>
    </citation>
    <scope>NUCLEOTIDE SEQUENCE [LARGE SCALE GENOMIC DNA]</scope>
    <source>
        <strain evidence="6 7">AJA276-08</strain>
    </source>
</reference>
<comment type="caution">
    <text evidence="4">Lacks conserved residue(s) required for the propagation of feature annotation.</text>
</comment>
<evidence type="ECO:0000259" key="5">
    <source>
        <dbReference type="PROSITE" id="PS50203"/>
    </source>
</evidence>
<comment type="caution">
    <text evidence="6">The sequence shown here is derived from an EMBL/GenBank/DDBJ whole genome shotgun (WGS) entry which is preliminary data.</text>
</comment>
<dbReference type="Gene3D" id="3.90.70.10">
    <property type="entry name" value="Cysteine proteinases"/>
    <property type="match status" value="1"/>
</dbReference>
<dbReference type="PANTHER" id="PTHR46143:SF1">
    <property type="entry name" value="CALPAIN-7"/>
    <property type="match status" value="1"/>
</dbReference>
<dbReference type="AlphaFoldDB" id="A0ABD3NV13"/>